<proteinExistence type="inferred from homology"/>
<evidence type="ECO:0000256" key="1">
    <source>
        <dbReference type="ARBA" id="ARBA00000900"/>
    </source>
</evidence>
<feature type="domain" description="RING-type" evidence="10">
    <location>
        <begin position="140"/>
        <end position="179"/>
    </location>
</feature>
<name>A0ABM0WPM5_CAMSA</name>
<reference evidence="12" key="2">
    <citation type="submission" date="2025-08" db="UniProtKB">
        <authorList>
            <consortium name="RefSeq"/>
        </authorList>
    </citation>
    <scope>IDENTIFICATION</scope>
    <source>
        <tissue evidence="12">Leaf</tissue>
    </source>
</reference>
<sequence length="185" mass="21267">METCAICFEESQDLEDMPNCSHVVSEIEELVCIDARVIRKSTTNTVEIRVTRRNVITLGSDTTPSPRPFPTPHLLLTNVISFDEDYMNLLLYPTLPDRNLCSILSFEIASEAKRVPGPLYISFDVTLRPEIFEEPDMETCAICFEESQDLEDMPNCSHVFHDYCMHEWLCRTNHCPLCRAVIMED</sequence>
<evidence type="ECO:0000256" key="9">
    <source>
        <dbReference type="PROSITE-ProRule" id="PRU00175"/>
    </source>
</evidence>
<evidence type="ECO:0000256" key="4">
    <source>
        <dbReference type="ARBA" id="ARBA00022723"/>
    </source>
</evidence>
<dbReference type="PROSITE" id="PS50089">
    <property type="entry name" value="ZF_RING_2"/>
    <property type="match status" value="1"/>
</dbReference>
<keyword evidence="11" id="KW-1185">Reference proteome</keyword>
<keyword evidence="6" id="KW-0833">Ubl conjugation pathway</keyword>
<evidence type="ECO:0000313" key="11">
    <source>
        <dbReference type="Proteomes" id="UP000694864"/>
    </source>
</evidence>
<evidence type="ECO:0000256" key="3">
    <source>
        <dbReference type="ARBA" id="ARBA00012483"/>
    </source>
</evidence>
<gene>
    <name evidence="12" type="primary">LOC104753760</name>
</gene>
<dbReference type="InterPro" id="IPR053238">
    <property type="entry name" value="RING-H2_zinc_finger"/>
</dbReference>
<evidence type="ECO:0000256" key="7">
    <source>
        <dbReference type="ARBA" id="ARBA00022833"/>
    </source>
</evidence>
<keyword evidence="7" id="KW-0862">Zinc</keyword>
<dbReference type="Gene3D" id="3.30.40.10">
    <property type="entry name" value="Zinc/RING finger domain, C3HC4 (zinc finger)"/>
    <property type="match status" value="1"/>
</dbReference>
<dbReference type="InterPro" id="IPR001841">
    <property type="entry name" value="Znf_RING"/>
</dbReference>
<dbReference type="RefSeq" id="XP_010474265.1">
    <property type="nucleotide sequence ID" value="XM_010475963.1"/>
</dbReference>
<evidence type="ECO:0000256" key="6">
    <source>
        <dbReference type="ARBA" id="ARBA00022786"/>
    </source>
</evidence>
<dbReference type="PANTHER" id="PTHR14155">
    <property type="entry name" value="RING FINGER DOMAIN-CONTAINING"/>
    <property type="match status" value="1"/>
</dbReference>
<comment type="pathway">
    <text evidence="2">Protein modification; protein ubiquitination.</text>
</comment>
<keyword evidence="4" id="KW-0479">Metal-binding</keyword>
<dbReference type="EC" id="2.3.2.27" evidence="3"/>
<dbReference type="InterPro" id="IPR013083">
    <property type="entry name" value="Znf_RING/FYVE/PHD"/>
</dbReference>
<evidence type="ECO:0000256" key="8">
    <source>
        <dbReference type="ARBA" id="ARBA00024209"/>
    </source>
</evidence>
<organism evidence="11 12">
    <name type="scientific">Camelina sativa</name>
    <name type="common">False flax</name>
    <name type="synonym">Myagrum sativum</name>
    <dbReference type="NCBI Taxonomy" id="90675"/>
    <lineage>
        <taxon>Eukaryota</taxon>
        <taxon>Viridiplantae</taxon>
        <taxon>Streptophyta</taxon>
        <taxon>Embryophyta</taxon>
        <taxon>Tracheophyta</taxon>
        <taxon>Spermatophyta</taxon>
        <taxon>Magnoliopsida</taxon>
        <taxon>eudicotyledons</taxon>
        <taxon>Gunneridae</taxon>
        <taxon>Pentapetalae</taxon>
        <taxon>rosids</taxon>
        <taxon>malvids</taxon>
        <taxon>Brassicales</taxon>
        <taxon>Brassicaceae</taxon>
        <taxon>Camelineae</taxon>
        <taxon>Camelina</taxon>
    </lineage>
</organism>
<evidence type="ECO:0000313" key="12">
    <source>
        <dbReference type="RefSeq" id="XP_010474265.1"/>
    </source>
</evidence>
<dbReference type="GeneID" id="104753760"/>
<keyword evidence="5 9" id="KW-0863">Zinc-finger</keyword>
<dbReference type="SUPFAM" id="SSF57850">
    <property type="entry name" value="RING/U-box"/>
    <property type="match status" value="1"/>
</dbReference>
<dbReference type="PANTHER" id="PTHR14155:SF627">
    <property type="entry name" value="OS06G0192800 PROTEIN"/>
    <property type="match status" value="1"/>
</dbReference>
<reference evidence="11" key="1">
    <citation type="journal article" date="2014" name="Nat. Commun.">
        <title>The emerging biofuel crop Camelina sativa retains a highly undifferentiated hexaploid genome structure.</title>
        <authorList>
            <person name="Kagale S."/>
            <person name="Koh C."/>
            <person name="Nixon J."/>
            <person name="Bollina V."/>
            <person name="Clarke W.E."/>
            <person name="Tuteja R."/>
            <person name="Spillane C."/>
            <person name="Robinson S.J."/>
            <person name="Links M.G."/>
            <person name="Clarke C."/>
            <person name="Higgins E.E."/>
            <person name="Huebert T."/>
            <person name="Sharpe A.G."/>
            <person name="Parkin I.A."/>
        </authorList>
    </citation>
    <scope>NUCLEOTIDE SEQUENCE [LARGE SCALE GENOMIC DNA]</scope>
    <source>
        <strain evidence="11">cv. DH55</strain>
    </source>
</reference>
<dbReference type="Proteomes" id="UP000694864">
    <property type="component" value="Chromosome 16"/>
</dbReference>
<comment type="similarity">
    <text evidence="8">Belongs to the RING-type zinc finger family. ATL subfamily.</text>
</comment>
<evidence type="ECO:0000256" key="2">
    <source>
        <dbReference type="ARBA" id="ARBA00004906"/>
    </source>
</evidence>
<dbReference type="SMART" id="SM00184">
    <property type="entry name" value="RING"/>
    <property type="match status" value="1"/>
</dbReference>
<evidence type="ECO:0000256" key="5">
    <source>
        <dbReference type="ARBA" id="ARBA00022771"/>
    </source>
</evidence>
<accession>A0ABM0WPM5</accession>
<evidence type="ECO:0000259" key="10">
    <source>
        <dbReference type="PROSITE" id="PS50089"/>
    </source>
</evidence>
<protein>
    <recommendedName>
        <fullName evidence="3">RING-type E3 ubiquitin transferase</fullName>
        <ecNumber evidence="3">2.3.2.27</ecNumber>
    </recommendedName>
</protein>
<dbReference type="Pfam" id="PF13639">
    <property type="entry name" value="zf-RING_2"/>
    <property type="match status" value="1"/>
</dbReference>
<comment type="catalytic activity">
    <reaction evidence="1">
        <text>S-ubiquitinyl-[E2 ubiquitin-conjugating enzyme]-L-cysteine + [acceptor protein]-L-lysine = [E2 ubiquitin-conjugating enzyme]-L-cysteine + N(6)-ubiquitinyl-[acceptor protein]-L-lysine.</text>
        <dbReference type="EC" id="2.3.2.27"/>
    </reaction>
</comment>